<sequence length="149" mass="15917">MANKKVQKAGKAAQSARSNPYVQKLIEDEELRQNIVQAYESARDAYGRLNTGKSPAKQIFDDKKLQKHVKDVAGSVRDVSVGLYEAPAKQKKRGGGLGRLILLGVVGGAVALVVSEGLRKKVLDALFGAEEEFEYTSTTSTPTPAGTAA</sequence>
<dbReference type="EMBL" id="JAPDOD010000024">
    <property type="protein sequence ID" value="MDA0163302.1"/>
    <property type="molecule type" value="Genomic_DNA"/>
</dbReference>
<organism evidence="2 3">
    <name type="scientific">Solirubrobacter ginsenosidimutans</name>
    <dbReference type="NCBI Taxonomy" id="490573"/>
    <lineage>
        <taxon>Bacteria</taxon>
        <taxon>Bacillati</taxon>
        <taxon>Actinomycetota</taxon>
        <taxon>Thermoleophilia</taxon>
        <taxon>Solirubrobacterales</taxon>
        <taxon>Solirubrobacteraceae</taxon>
        <taxon>Solirubrobacter</taxon>
    </lineage>
</organism>
<protein>
    <submittedName>
        <fullName evidence="2">Uncharacterized protein</fullName>
    </submittedName>
</protein>
<gene>
    <name evidence="2" type="ORF">OM076_23710</name>
</gene>
<keyword evidence="1" id="KW-0812">Transmembrane</keyword>
<keyword evidence="3" id="KW-1185">Reference proteome</keyword>
<keyword evidence="1" id="KW-0472">Membrane</keyword>
<comment type="caution">
    <text evidence="2">The sequence shown here is derived from an EMBL/GenBank/DDBJ whole genome shotgun (WGS) entry which is preliminary data.</text>
</comment>
<feature type="transmembrane region" description="Helical" evidence="1">
    <location>
        <begin position="97"/>
        <end position="114"/>
    </location>
</feature>
<keyword evidence="1" id="KW-1133">Transmembrane helix</keyword>
<accession>A0A9X3MVR6</accession>
<name>A0A9X3MVR6_9ACTN</name>
<evidence type="ECO:0000313" key="3">
    <source>
        <dbReference type="Proteomes" id="UP001149140"/>
    </source>
</evidence>
<proteinExistence type="predicted"/>
<reference evidence="2" key="1">
    <citation type="submission" date="2022-10" db="EMBL/GenBank/DDBJ databases">
        <title>The WGS of Solirubrobacter ginsenosidimutans DSM 21036.</title>
        <authorList>
            <person name="Jiang Z."/>
        </authorList>
    </citation>
    <scope>NUCLEOTIDE SEQUENCE</scope>
    <source>
        <strain evidence="2">DSM 21036</strain>
    </source>
</reference>
<evidence type="ECO:0000313" key="2">
    <source>
        <dbReference type="EMBL" id="MDA0163302.1"/>
    </source>
</evidence>
<dbReference type="RefSeq" id="WP_270042545.1">
    <property type="nucleotide sequence ID" value="NZ_JAPDOD010000024.1"/>
</dbReference>
<dbReference type="Proteomes" id="UP001149140">
    <property type="component" value="Unassembled WGS sequence"/>
</dbReference>
<evidence type="ECO:0000256" key="1">
    <source>
        <dbReference type="SAM" id="Phobius"/>
    </source>
</evidence>
<dbReference type="AlphaFoldDB" id="A0A9X3MVR6"/>